<dbReference type="InterPro" id="IPR036737">
    <property type="entry name" value="OmpA-like_sf"/>
</dbReference>
<protein>
    <submittedName>
        <fullName evidence="7">Outer membrane protein OmpA-like peptidoglycan-associated protein</fullName>
    </submittedName>
</protein>
<comment type="subcellular location">
    <subcellularLocation>
        <location evidence="1">Cell outer membrane</location>
    </subcellularLocation>
</comment>
<organism evidence="7 8">
    <name type="scientific">Cytobacillus eiseniae</name>
    <dbReference type="NCBI Taxonomy" id="762947"/>
    <lineage>
        <taxon>Bacteria</taxon>
        <taxon>Bacillati</taxon>
        <taxon>Bacillota</taxon>
        <taxon>Bacilli</taxon>
        <taxon>Bacillales</taxon>
        <taxon>Bacillaceae</taxon>
        <taxon>Cytobacillus</taxon>
    </lineage>
</organism>
<evidence type="ECO:0000256" key="5">
    <source>
        <dbReference type="SAM" id="MobiDB-lite"/>
    </source>
</evidence>
<proteinExistence type="predicted"/>
<keyword evidence="2 4" id="KW-0472">Membrane</keyword>
<dbReference type="CDD" id="cd07185">
    <property type="entry name" value="OmpA_C-like"/>
    <property type="match status" value="1"/>
</dbReference>
<dbReference type="SUPFAM" id="SSF103088">
    <property type="entry name" value="OmpA-like"/>
    <property type="match status" value="1"/>
</dbReference>
<dbReference type="PROSITE" id="PS51123">
    <property type="entry name" value="OMPA_2"/>
    <property type="match status" value="1"/>
</dbReference>
<dbReference type="PRINTS" id="PR01021">
    <property type="entry name" value="OMPADOMAIN"/>
</dbReference>
<evidence type="ECO:0000259" key="6">
    <source>
        <dbReference type="PROSITE" id="PS51123"/>
    </source>
</evidence>
<dbReference type="Proteomes" id="UP001519293">
    <property type="component" value="Unassembled WGS sequence"/>
</dbReference>
<evidence type="ECO:0000256" key="3">
    <source>
        <dbReference type="ARBA" id="ARBA00023237"/>
    </source>
</evidence>
<comment type="caution">
    <text evidence="7">The sequence shown here is derived from an EMBL/GenBank/DDBJ whole genome shotgun (WGS) entry which is preliminary data.</text>
</comment>
<name>A0ABS4RFR9_9BACI</name>
<dbReference type="PANTHER" id="PTHR30329:SF21">
    <property type="entry name" value="LIPOPROTEIN YIAD-RELATED"/>
    <property type="match status" value="1"/>
</dbReference>
<evidence type="ECO:0000256" key="1">
    <source>
        <dbReference type="ARBA" id="ARBA00004442"/>
    </source>
</evidence>
<evidence type="ECO:0000313" key="8">
    <source>
        <dbReference type="Proteomes" id="UP001519293"/>
    </source>
</evidence>
<reference evidence="7 8" key="1">
    <citation type="submission" date="2021-03" db="EMBL/GenBank/DDBJ databases">
        <title>Genomic Encyclopedia of Type Strains, Phase IV (KMG-IV): sequencing the most valuable type-strain genomes for metagenomic binning, comparative biology and taxonomic classification.</title>
        <authorList>
            <person name="Goeker M."/>
        </authorList>
    </citation>
    <scope>NUCLEOTIDE SEQUENCE [LARGE SCALE GENOMIC DNA]</scope>
    <source>
        <strain evidence="7 8">DSM 26675</strain>
    </source>
</reference>
<gene>
    <name evidence="7" type="ORF">J2Z40_002324</name>
</gene>
<dbReference type="EMBL" id="JAGIKZ010000012">
    <property type="protein sequence ID" value="MBP2241752.1"/>
    <property type="molecule type" value="Genomic_DNA"/>
</dbReference>
<dbReference type="Pfam" id="PF00691">
    <property type="entry name" value="OmpA"/>
    <property type="match status" value="1"/>
</dbReference>
<feature type="region of interest" description="Disordered" evidence="5">
    <location>
        <begin position="26"/>
        <end position="86"/>
    </location>
</feature>
<feature type="domain" description="OmpA-like" evidence="6">
    <location>
        <begin position="104"/>
        <end position="222"/>
    </location>
</feature>
<dbReference type="PANTHER" id="PTHR30329">
    <property type="entry name" value="STATOR ELEMENT OF FLAGELLAR MOTOR COMPLEX"/>
    <property type="match status" value="1"/>
</dbReference>
<accession>A0ABS4RFR9</accession>
<dbReference type="InterPro" id="IPR050330">
    <property type="entry name" value="Bact_OuterMem_StrucFunc"/>
</dbReference>
<evidence type="ECO:0000256" key="2">
    <source>
        <dbReference type="ARBA" id="ARBA00023136"/>
    </source>
</evidence>
<feature type="compositionally biased region" description="Low complexity" evidence="5">
    <location>
        <begin position="56"/>
        <end position="86"/>
    </location>
</feature>
<dbReference type="InterPro" id="IPR006665">
    <property type="entry name" value="OmpA-like"/>
</dbReference>
<dbReference type="PROSITE" id="PS51257">
    <property type="entry name" value="PROKAR_LIPOPROTEIN"/>
    <property type="match status" value="1"/>
</dbReference>
<evidence type="ECO:0000256" key="4">
    <source>
        <dbReference type="PROSITE-ProRule" id="PRU00473"/>
    </source>
</evidence>
<feature type="compositionally biased region" description="Polar residues" evidence="5">
    <location>
        <begin position="26"/>
        <end position="37"/>
    </location>
</feature>
<evidence type="ECO:0000313" key="7">
    <source>
        <dbReference type="EMBL" id="MBP2241752.1"/>
    </source>
</evidence>
<dbReference type="Gene3D" id="3.30.1330.60">
    <property type="entry name" value="OmpA-like domain"/>
    <property type="match status" value="1"/>
</dbReference>
<keyword evidence="8" id="KW-1185">Reference proteome</keyword>
<dbReference type="InterPro" id="IPR006664">
    <property type="entry name" value="OMP_bac"/>
</dbReference>
<sequence length="224" mass="24847">MKSYQVIFSLICIVFFLVGCSEKNQELSGEEQSSNTEEVGKETLEESEDGDSQFKPGTFTPGTFEPGTFTPGTFTPGTFEPGTFIPGTFTPGNFDSSVTVSVEEDEIVIEVPSHLLFDFDKSELKSSVIHTLDQLSHDLNEYEGANVWIHGHTDSQGNTDYNQTLSEERARAVQSYLEKTVDGEKVNLEAKGFGQTKSISSNDTEEGREQNRRVEIIVEPLVKK</sequence>
<dbReference type="RefSeq" id="WP_066400574.1">
    <property type="nucleotide sequence ID" value="NZ_JAGIKZ010000012.1"/>
</dbReference>
<keyword evidence="3" id="KW-0998">Cell outer membrane</keyword>